<keyword evidence="7" id="KW-0869">Chloride channel</keyword>
<dbReference type="Pfam" id="PF00571">
    <property type="entry name" value="CBS"/>
    <property type="match status" value="2"/>
</dbReference>
<keyword evidence="3 11" id="KW-0812">Transmembrane</keyword>
<feature type="transmembrane region" description="Helical" evidence="11">
    <location>
        <begin position="346"/>
        <end position="370"/>
    </location>
</feature>
<evidence type="ECO:0000256" key="1">
    <source>
        <dbReference type="ARBA" id="ARBA00004141"/>
    </source>
</evidence>
<dbReference type="InterPro" id="IPR014743">
    <property type="entry name" value="Cl-channel_core"/>
</dbReference>
<dbReference type="AlphaFoldDB" id="A0A518EM66"/>
<proteinExistence type="predicted"/>
<gene>
    <name evidence="13" type="primary">clcA</name>
    <name evidence="13" type="ORF">Poly30_06800</name>
</gene>
<feature type="transmembrane region" description="Helical" evidence="11">
    <location>
        <begin position="20"/>
        <end position="41"/>
    </location>
</feature>
<keyword evidence="9" id="KW-0407">Ion channel</keyword>
<keyword evidence="10" id="KW-0129">CBS domain</keyword>
<evidence type="ECO:0000256" key="11">
    <source>
        <dbReference type="SAM" id="Phobius"/>
    </source>
</evidence>
<evidence type="ECO:0000256" key="4">
    <source>
        <dbReference type="ARBA" id="ARBA00022989"/>
    </source>
</evidence>
<feature type="transmembrane region" description="Helical" evidence="11">
    <location>
        <begin position="244"/>
        <end position="265"/>
    </location>
</feature>
<dbReference type="InterPro" id="IPR001807">
    <property type="entry name" value="ClC"/>
</dbReference>
<keyword evidence="6 11" id="KW-0472">Membrane</keyword>
<dbReference type="CDD" id="cd00400">
    <property type="entry name" value="Voltage_gated_ClC"/>
    <property type="match status" value="1"/>
</dbReference>
<reference evidence="13 14" key="1">
    <citation type="submission" date="2019-02" db="EMBL/GenBank/DDBJ databases">
        <title>Deep-cultivation of Planctomycetes and their phenomic and genomic characterization uncovers novel biology.</title>
        <authorList>
            <person name="Wiegand S."/>
            <person name="Jogler M."/>
            <person name="Boedeker C."/>
            <person name="Pinto D."/>
            <person name="Vollmers J."/>
            <person name="Rivas-Marin E."/>
            <person name="Kohn T."/>
            <person name="Peeters S.H."/>
            <person name="Heuer A."/>
            <person name="Rast P."/>
            <person name="Oberbeckmann S."/>
            <person name="Bunk B."/>
            <person name="Jeske O."/>
            <person name="Meyerdierks A."/>
            <person name="Storesund J.E."/>
            <person name="Kallscheuer N."/>
            <person name="Luecker S."/>
            <person name="Lage O.M."/>
            <person name="Pohl T."/>
            <person name="Merkel B.J."/>
            <person name="Hornburger P."/>
            <person name="Mueller R.-W."/>
            <person name="Bruemmer F."/>
            <person name="Labrenz M."/>
            <person name="Spormann A.M."/>
            <person name="Op den Camp H."/>
            <person name="Overmann J."/>
            <person name="Amann R."/>
            <person name="Jetten M.S.M."/>
            <person name="Mascher T."/>
            <person name="Medema M.H."/>
            <person name="Devos D.P."/>
            <person name="Kaster A.-K."/>
            <person name="Ovreas L."/>
            <person name="Rohde M."/>
            <person name="Galperin M.Y."/>
            <person name="Jogler C."/>
        </authorList>
    </citation>
    <scope>NUCLEOTIDE SEQUENCE [LARGE SCALE GENOMIC DNA]</scope>
    <source>
        <strain evidence="13 14">Poly30</strain>
    </source>
</reference>
<keyword evidence="14" id="KW-1185">Reference proteome</keyword>
<dbReference type="GO" id="GO:0005254">
    <property type="term" value="F:chloride channel activity"/>
    <property type="evidence" value="ECO:0007669"/>
    <property type="project" value="UniProtKB-KW"/>
</dbReference>
<feature type="domain" description="CBS" evidence="12">
    <location>
        <begin position="468"/>
        <end position="528"/>
    </location>
</feature>
<dbReference type="InterPro" id="IPR046342">
    <property type="entry name" value="CBS_dom_sf"/>
</dbReference>
<dbReference type="PRINTS" id="PR00762">
    <property type="entry name" value="CLCHANNEL"/>
</dbReference>
<dbReference type="Pfam" id="PF00654">
    <property type="entry name" value="Voltage_CLC"/>
    <property type="match status" value="1"/>
</dbReference>
<dbReference type="EMBL" id="CP036434">
    <property type="protein sequence ID" value="QDV05184.1"/>
    <property type="molecule type" value="Genomic_DNA"/>
</dbReference>
<comment type="subcellular location">
    <subcellularLocation>
        <location evidence="1">Membrane</location>
        <topology evidence="1">Multi-pass membrane protein</topology>
    </subcellularLocation>
</comment>
<evidence type="ECO:0000256" key="7">
    <source>
        <dbReference type="ARBA" id="ARBA00023173"/>
    </source>
</evidence>
<evidence type="ECO:0000256" key="6">
    <source>
        <dbReference type="ARBA" id="ARBA00023136"/>
    </source>
</evidence>
<evidence type="ECO:0000256" key="8">
    <source>
        <dbReference type="ARBA" id="ARBA00023214"/>
    </source>
</evidence>
<keyword evidence="2" id="KW-0813">Transport</keyword>
<feature type="transmembrane region" description="Helical" evidence="11">
    <location>
        <begin position="414"/>
        <end position="437"/>
    </location>
</feature>
<organism evidence="13 14">
    <name type="scientific">Saltatorellus ferox</name>
    <dbReference type="NCBI Taxonomy" id="2528018"/>
    <lineage>
        <taxon>Bacteria</taxon>
        <taxon>Pseudomonadati</taxon>
        <taxon>Planctomycetota</taxon>
        <taxon>Planctomycetia</taxon>
        <taxon>Planctomycetia incertae sedis</taxon>
        <taxon>Saltatorellus</taxon>
    </lineage>
</organism>
<evidence type="ECO:0000256" key="9">
    <source>
        <dbReference type="ARBA" id="ARBA00023303"/>
    </source>
</evidence>
<dbReference type="PANTHER" id="PTHR43427:SF6">
    <property type="entry name" value="CHLORIDE CHANNEL PROTEIN CLC-E"/>
    <property type="match status" value="1"/>
</dbReference>
<evidence type="ECO:0000313" key="13">
    <source>
        <dbReference type="EMBL" id="QDV05184.1"/>
    </source>
</evidence>
<dbReference type="GO" id="GO:0034707">
    <property type="term" value="C:chloride channel complex"/>
    <property type="evidence" value="ECO:0007669"/>
    <property type="project" value="UniProtKB-KW"/>
</dbReference>
<evidence type="ECO:0000256" key="3">
    <source>
        <dbReference type="ARBA" id="ARBA00022692"/>
    </source>
</evidence>
<feature type="domain" description="CBS" evidence="12">
    <location>
        <begin position="535"/>
        <end position="593"/>
    </location>
</feature>
<evidence type="ECO:0000313" key="14">
    <source>
        <dbReference type="Proteomes" id="UP000320390"/>
    </source>
</evidence>
<dbReference type="SUPFAM" id="SSF81340">
    <property type="entry name" value="Clc chloride channel"/>
    <property type="match status" value="1"/>
</dbReference>
<keyword evidence="4 11" id="KW-1133">Transmembrane helix</keyword>
<dbReference type="InterPro" id="IPR000644">
    <property type="entry name" value="CBS_dom"/>
</dbReference>
<dbReference type="InterPro" id="IPR050368">
    <property type="entry name" value="ClC-type_chloride_channel"/>
</dbReference>
<dbReference type="SMART" id="SM00116">
    <property type="entry name" value="CBS"/>
    <property type="match status" value="2"/>
</dbReference>
<accession>A0A518EM66</accession>
<name>A0A518EM66_9BACT</name>
<protein>
    <submittedName>
        <fullName evidence="13">H(+)/Cl(-) exchange transporter ClcA</fullName>
    </submittedName>
</protein>
<dbReference type="Proteomes" id="UP000320390">
    <property type="component" value="Chromosome"/>
</dbReference>
<keyword evidence="5" id="KW-0406">Ion transport</keyword>
<dbReference type="PROSITE" id="PS51371">
    <property type="entry name" value="CBS"/>
    <property type="match status" value="2"/>
</dbReference>
<sequence length="599" mass="62593">MQKRLARWGEQFELSGFAKWIALSAALGAIGGLVAVVFHLLVDLATAELFGRVAGTVEGGIMPGSNPALVLVVPALGGLGVGLIKKWTRSESDGEGAESVVRSFHRMKGRVRKRVASVTTITSALTIGSGGSVGQEGPVGQIGASIGSSLSTALGFSDRDRRLFLMAGASAGIGALFGSPLGGALYLPEVMYRREEFEGDAIIPCVVSSSVAYAVFTSILGAKRAIEIPPEILHSLQFGGLAEIGVYFVLGLLCAVLGGAFVASVRGTTAFFERSKRLPRVLRPMVGGAIIGVMALLIGQVTPGLGISFGGYGIAGAALQGTVAVPVLALLLLFKIAATAVTVGSGGAGGVFAPALTIGAMLGGFVGLAGDRLFPGLNLDPAAFALVGMGGFFAGVGKTPIAAVVMVSEMTGNYALLAPLMIVSVVHMAFSTGWSIYPSQVNRPLDSPAHTGDYIVDVLQSLKVSDILDQASTPTLIPEHTTLRRTMQIVSNARDTHFPVVNQKNELVGIFSLSDLRRIFLEHEALDVVIAGDFMRDQVATITPNDSLHDVQRLFTRRAVSALPVVSPENPRQVLALLRRNEVGRAYSDRLQSLKDTPP</sequence>
<feature type="transmembrane region" description="Helical" evidence="11">
    <location>
        <begin position="163"/>
        <end position="187"/>
    </location>
</feature>
<dbReference type="Gene3D" id="1.10.3080.10">
    <property type="entry name" value="Clc chloride channel"/>
    <property type="match status" value="1"/>
</dbReference>
<evidence type="ECO:0000259" key="12">
    <source>
        <dbReference type="PROSITE" id="PS51371"/>
    </source>
</evidence>
<feature type="transmembrane region" description="Helical" evidence="11">
    <location>
        <begin position="382"/>
        <end position="407"/>
    </location>
</feature>
<evidence type="ECO:0000256" key="5">
    <source>
        <dbReference type="ARBA" id="ARBA00023065"/>
    </source>
</evidence>
<feature type="transmembrane region" description="Helical" evidence="11">
    <location>
        <begin position="312"/>
        <end position="334"/>
    </location>
</feature>
<evidence type="ECO:0000256" key="10">
    <source>
        <dbReference type="PROSITE-ProRule" id="PRU00703"/>
    </source>
</evidence>
<feature type="transmembrane region" description="Helical" evidence="11">
    <location>
        <begin position="61"/>
        <end position="84"/>
    </location>
</feature>
<evidence type="ECO:0000256" key="2">
    <source>
        <dbReference type="ARBA" id="ARBA00022448"/>
    </source>
</evidence>
<dbReference type="SUPFAM" id="SSF54631">
    <property type="entry name" value="CBS-domain pair"/>
    <property type="match status" value="1"/>
</dbReference>
<feature type="transmembrane region" description="Helical" evidence="11">
    <location>
        <begin position="286"/>
        <end position="306"/>
    </location>
</feature>
<dbReference type="Gene3D" id="3.10.580.10">
    <property type="entry name" value="CBS-domain"/>
    <property type="match status" value="1"/>
</dbReference>
<dbReference type="RefSeq" id="WP_419190900.1">
    <property type="nucleotide sequence ID" value="NZ_CP036434.1"/>
</dbReference>
<dbReference type="PANTHER" id="PTHR43427">
    <property type="entry name" value="CHLORIDE CHANNEL PROTEIN CLC-E"/>
    <property type="match status" value="1"/>
</dbReference>
<keyword evidence="8" id="KW-0868">Chloride</keyword>